<organism evidence="2 3">
    <name type="scientific">Adiantum capillus-veneris</name>
    <name type="common">Maidenhair fern</name>
    <dbReference type="NCBI Taxonomy" id="13818"/>
    <lineage>
        <taxon>Eukaryota</taxon>
        <taxon>Viridiplantae</taxon>
        <taxon>Streptophyta</taxon>
        <taxon>Embryophyta</taxon>
        <taxon>Tracheophyta</taxon>
        <taxon>Polypodiopsida</taxon>
        <taxon>Polypodiidae</taxon>
        <taxon>Polypodiales</taxon>
        <taxon>Pteridineae</taxon>
        <taxon>Pteridaceae</taxon>
        <taxon>Vittarioideae</taxon>
        <taxon>Adiantum</taxon>
    </lineage>
</organism>
<evidence type="ECO:0000313" key="3">
    <source>
        <dbReference type="Proteomes" id="UP000886520"/>
    </source>
</evidence>
<dbReference type="EMBL" id="JABFUD020000015">
    <property type="protein sequence ID" value="KAI5069722.1"/>
    <property type="molecule type" value="Genomic_DNA"/>
</dbReference>
<dbReference type="Proteomes" id="UP000886520">
    <property type="component" value="Chromosome 15"/>
</dbReference>
<reference evidence="2" key="1">
    <citation type="submission" date="2021-01" db="EMBL/GenBank/DDBJ databases">
        <title>Adiantum capillus-veneris genome.</title>
        <authorList>
            <person name="Fang Y."/>
            <person name="Liao Q."/>
        </authorList>
    </citation>
    <scope>NUCLEOTIDE SEQUENCE</scope>
    <source>
        <strain evidence="2">H3</strain>
        <tissue evidence="2">Leaf</tissue>
    </source>
</reference>
<sequence>GHALSDESGRETFKKRSALQSKKVAGQHGICLGRDAVAGACAHPEREREKERRHVLGIRRVFPVEIFDGSLPLPLFTMRHFHLQVCNPAKTKKTKAFERRCPVPFLPH</sequence>
<gene>
    <name evidence="2" type="ORF">GOP47_0016023</name>
</gene>
<dbReference type="AlphaFoldDB" id="A0A9D4UL33"/>
<proteinExistence type="predicted"/>
<protein>
    <submittedName>
        <fullName evidence="2">Uncharacterized protein</fullName>
    </submittedName>
</protein>
<evidence type="ECO:0000313" key="2">
    <source>
        <dbReference type="EMBL" id="KAI5069722.1"/>
    </source>
</evidence>
<accession>A0A9D4UL33</accession>
<feature type="compositionally biased region" description="Basic and acidic residues" evidence="1">
    <location>
        <begin position="1"/>
        <end position="14"/>
    </location>
</feature>
<feature type="region of interest" description="Disordered" evidence="1">
    <location>
        <begin position="1"/>
        <end position="20"/>
    </location>
</feature>
<comment type="caution">
    <text evidence="2">The sequence shown here is derived from an EMBL/GenBank/DDBJ whole genome shotgun (WGS) entry which is preliminary data.</text>
</comment>
<feature type="non-terminal residue" evidence="2">
    <location>
        <position position="1"/>
    </location>
</feature>
<evidence type="ECO:0000256" key="1">
    <source>
        <dbReference type="SAM" id="MobiDB-lite"/>
    </source>
</evidence>
<name>A0A9D4UL33_ADICA</name>
<keyword evidence="3" id="KW-1185">Reference proteome</keyword>